<feature type="transmembrane region" description="Helical" evidence="1">
    <location>
        <begin position="159"/>
        <end position="183"/>
    </location>
</feature>
<dbReference type="AlphaFoldDB" id="A0AAV0JSA1"/>
<comment type="caution">
    <text evidence="2">The sequence shown here is derived from an EMBL/GenBank/DDBJ whole genome shotgun (WGS) entry which is preliminary data.</text>
</comment>
<protein>
    <submittedName>
        <fullName evidence="2">Uncharacterized protein</fullName>
    </submittedName>
</protein>
<evidence type="ECO:0000313" key="3">
    <source>
        <dbReference type="EMBL" id="CAI0546739.1"/>
    </source>
</evidence>
<proteinExistence type="predicted"/>
<gene>
    <name evidence="2" type="ORF">LITE_LOCUS15714</name>
    <name evidence="3" type="ORF">LITE_LOCUS44095</name>
</gene>
<organism evidence="2 4">
    <name type="scientific">Linum tenue</name>
    <dbReference type="NCBI Taxonomy" id="586396"/>
    <lineage>
        <taxon>Eukaryota</taxon>
        <taxon>Viridiplantae</taxon>
        <taxon>Streptophyta</taxon>
        <taxon>Embryophyta</taxon>
        <taxon>Tracheophyta</taxon>
        <taxon>Spermatophyta</taxon>
        <taxon>Magnoliopsida</taxon>
        <taxon>eudicotyledons</taxon>
        <taxon>Gunneridae</taxon>
        <taxon>Pentapetalae</taxon>
        <taxon>rosids</taxon>
        <taxon>fabids</taxon>
        <taxon>Malpighiales</taxon>
        <taxon>Linaceae</taxon>
        <taxon>Linum</taxon>
    </lineage>
</organism>
<sequence>MKTTDDDLYCKKYFRKGLTVSTSSFFLTKLYVVPRRIATSAPIFLSPFFQIYVMAAALALQALVEALVRPRPDKPLGRRIKLLLDLACLQAALLARHYYDSANFSDRDLTNRLLIIRIDLFSLVVSASVVVYGAFFAFLCSPDVRVRKDLLVVVLMQSLVYWIPDGFMAMALAIQCCVLLICVRYHRYQYSALPTPPPQSPEKKKKKKMNWFVELMARLGGLGLVVCLLVLFIKPAFESLSIWDLTI</sequence>
<keyword evidence="4" id="KW-1185">Reference proteome</keyword>
<dbReference type="Proteomes" id="UP001154282">
    <property type="component" value="Unassembled WGS sequence"/>
</dbReference>
<evidence type="ECO:0000256" key="1">
    <source>
        <dbReference type="SAM" id="Phobius"/>
    </source>
</evidence>
<name>A0AAV0JSA1_9ROSI</name>
<feature type="transmembrane region" description="Helical" evidence="1">
    <location>
        <begin position="120"/>
        <end position="139"/>
    </location>
</feature>
<reference evidence="2" key="1">
    <citation type="submission" date="2022-08" db="EMBL/GenBank/DDBJ databases">
        <authorList>
            <person name="Gutierrez-Valencia J."/>
        </authorList>
    </citation>
    <scope>NUCLEOTIDE SEQUENCE</scope>
</reference>
<keyword evidence="1" id="KW-1133">Transmembrane helix</keyword>
<dbReference type="EMBL" id="CAMGYJ010000010">
    <property type="protein sequence ID" value="CAI0546739.1"/>
    <property type="molecule type" value="Genomic_DNA"/>
</dbReference>
<keyword evidence="1" id="KW-0812">Transmembrane</keyword>
<feature type="transmembrane region" description="Helical" evidence="1">
    <location>
        <begin position="44"/>
        <end position="68"/>
    </location>
</feature>
<dbReference type="EMBL" id="CAMGYJ010000005">
    <property type="protein sequence ID" value="CAI0412854.1"/>
    <property type="molecule type" value="Genomic_DNA"/>
</dbReference>
<accession>A0AAV0JSA1</accession>
<evidence type="ECO:0000313" key="2">
    <source>
        <dbReference type="EMBL" id="CAI0412854.1"/>
    </source>
</evidence>
<feature type="transmembrane region" description="Helical" evidence="1">
    <location>
        <begin position="13"/>
        <end position="32"/>
    </location>
</feature>
<keyword evidence="1" id="KW-0472">Membrane</keyword>
<evidence type="ECO:0000313" key="4">
    <source>
        <dbReference type="Proteomes" id="UP001154282"/>
    </source>
</evidence>
<feature type="transmembrane region" description="Helical" evidence="1">
    <location>
        <begin position="211"/>
        <end position="233"/>
    </location>
</feature>